<comment type="caution">
    <text evidence="4">The sequence shown here is derived from an EMBL/GenBank/DDBJ whole genome shotgun (WGS) entry which is preliminary data.</text>
</comment>
<feature type="signal peptide" evidence="3">
    <location>
        <begin position="1"/>
        <end position="37"/>
    </location>
</feature>
<dbReference type="InterPro" id="IPR006311">
    <property type="entry name" value="TAT_signal"/>
</dbReference>
<sequence length="454" mass="47148">MNGEPMNRNPLNPLTAPVTRRASLAMAASLVGAIALAACSDPGSGAAGQGAPASWPAATDGLDGVELTFWAAQSSAKIPATVVKAFEEATGAKVSIVTIPDPYEQGVQTKVATGDLPDLAMWQPTASQLLSLGAKERLLPLDGAPWEAATDASVLDAGGMLEGTRYAAFISAPSVMGVWYNKKVFEANGVTIPKSFEELLTAARSLKGKGVTPFYEMGGEWWASQWAVQVQLADAAKDGLWDRVNANEDAFTGTDIQGAIDAYSSMIGEGLFNEDIKTATFDQQAKALLDGKAAMAIQVTSLLANMAAQADASTLDSTIGFFPISKKGALATSIPDQTNAVVVFATGDSSRETAARQLLTYWLSEGYADFIKEQNTVSIISGVDTPATAPAALVESNKTLASSVGSMQSLAIANPDLAKNLGDMIAGTKTPAQVGQETQAQFVQLAKAIGAKGF</sequence>
<name>A0ABT4I738_9ACTO</name>
<evidence type="ECO:0000256" key="3">
    <source>
        <dbReference type="SAM" id="SignalP"/>
    </source>
</evidence>
<comment type="similarity">
    <text evidence="1">Belongs to the bacterial solute-binding protein 1 family.</text>
</comment>
<protein>
    <submittedName>
        <fullName evidence="4">ABC transporter substrate-binding protein</fullName>
    </submittedName>
</protein>
<dbReference type="PANTHER" id="PTHR43649:SF29">
    <property type="entry name" value="OSMOPROTECTIVE COMPOUNDS-BINDING PROTEIN GGTB"/>
    <property type="match status" value="1"/>
</dbReference>
<evidence type="ECO:0000256" key="2">
    <source>
        <dbReference type="ARBA" id="ARBA00022448"/>
    </source>
</evidence>
<dbReference type="Gene3D" id="3.40.190.10">
    <property type="entry name" value="Periplasmic binding protein-like II"/>
    <property type="match status" value="2"/>
</dbReference>
<keyword evidence="5" id="KW-1185">Reference proteome</keyword>
<dbReference type="InterPro" id="IPR050490">
    <property type="entry name" value="Bact_solute-bd_prot1"/>
</dbReference>
<keyword evidence="2" id="KW-0813">Transport</keyword>
<dbReference type="Pfam" id="PF01547">
    <property type="entry name" value="SBP_bac_1"/>
    <property type="match status" value="1"/>
</dbReference>
<dbReference type="Proteomes" id="UP001072034">
    <property type="component" value="Unassembled WGS sequence"/>
</dbReference>
<evidence type="ECO:0000256" key="1">
    <source>
        <dbReference type="ARBA" id="ARBA00008520"/>
    </source>
</evidence>
<keyword evidence="3" id="KW-0732">Signal</keyword>
<feature type="chain" id="PRO_5046036017" evidence="3">
    <location>
        <begin position="38"/>
        <end position="454"/>
    </location>
</feature>
<evidence type="ECO:0000313" key="5">
    <source>
        <dbReference type="Proteomes" id="UP001072034"/>
    </source>
</evidence>
<dbReference type="EMBL" id="JAPTMY010000009">
    <property type="protein sequence ID" value="MCZ0857543.1"/>
    <property type="molecule type" value="Genomic_DNA"/>
</dbReference>
<evidence type="ECO:0000313" key="4">
    <source>
        <dbReference type="EMBL" id="MCZ0857543.1"/>
    </source>
</evidence>
<organism evidence="4 5">
    <name type="scientific">Actinomyces israelii</name>
    <dbReference type="NCBI Taxonomy" id="1659"/>
    <lineage>
        <taxon>Bacteria</taxon>
        <taxon>Bacillati</taxon>
        <taxon>Actinomycetota</taxon>
        <taxon>Actinomycetes</taxon>
        <taxon>Actinomycetales</taxon>
        <taxon>Actinomycetaceae</taxon>
        <taxon>Actinomyces</taxon>
    </lineage>
</organism>
<gene>
    <name evidence="4" type="ORF">OHJ16_05740</name>
</gene>
<dbReference type="InterPro" id="IPR006059">
    <property type="entry name" value="SBP"/>
</dbReference>
<accession>A0ABT4I738</accession>
<dbReference type="SUPFAM" id="SSF53850">
    <property type="entry name" value="Periplasmic binding protein-like II"/>
    <property type="match status" value="1"/>
</dbReference>
<dbReference type="PROSITE" id="PS51318">
    <property type="entry name" value="TAT"/>
    <property type="match status" value="1"/>
</dbReference>
<reference evidence="4" key="1">
    <citation type="submission" date="2022-10" db="EMBL/GenBank/DDBJ databases">
        <title>Genome sequence of Actinomyces israelii ATCC 10048.</title>
        <authorList>
            <person name="Watt R.M."/>
            <person name="Tong W.M."/>
        </authorList>
    </citation>
    <scope>NUCLEOTIDE SEQUENCE</scope>
    <source>
        <strain evidence="4">ATCC 10048</strain>
    </source>
</reference>
<dbReference type="RefSeq" id="WP_268917108.1">
    <property type="nucleotide sequence ID" value="NZ_JAPTMY010000009.1"/>
</dbReference>
<dbReference type="PANTHER" id="PTHR43649">
    <property type="entry name" value="ARABINOSE-BINDING PROTEIN-RELATED"/>
    <property type="match status" value="1"/>
</dbReference>
<proteinExistence type="inferred from homology"/>